<dbReference type="Gene3D" id="1.20.1270.60">
    <property type="entry name" value="Arfaptin homology (AH) domain/BAR domain"/>
    <property type="match status" value="1"/>
</dbReference>
<dbReference type="VEuPathDB" id="TrichDB:TVAGG3_0303080"/>
<organism evidence="1 2">
    <name type="scientific">Trichomonas vaginalis (strain ATCC PRA-98 / G3)</name>
    <dbReference type="NCBI Taxonomy" id="412133"/>
    <lineage>
        <taxon>Eukaryota</taxon>
        <taxon>Metamonada</taxon>
        <taxon>Parabasalia</taxon>
        <taxon>Trichomonadida</taxon>
        <taxon>Trichomonadidae</taxon>
        <taxon>Trichomonas</taxon>
    </lineage>
</organism>
<dbReference type="AlphaFoldDB" id="A2DHP7"/>
<dbReference type="SUPFAM" id="SSF103657">
    <property type="entry name" value="BAR/IMD domain-like"/>
    <property type="match status" value="1"/>
</dbReference>
<reference evidence="1" key="2">
    <citation type="journal article" date="2007" name="Science">
        <title>Draft genome sequence of the sexually transmitted pathogen Trichomonas vaginalis.</title>
        <authorList>
            <person name="Carlton J.M."/>
            <person name="Hirt R.P."/>
            <person name="Silva J.C."/>
            <person name="Delcher A.L."/>
            <person name="Schatz M."/>
            <person name="Zhao Q."/>
            <person name="Wortman J.R."/>
            <person name="Bidwell S.L."/>
            <person name="Alsmark U.C.M."/>
            <person name="Besteiro S."/>
            <person name="Sicheritz-Ponten T."/>
            <person name="Noel C.J."/>
            <person name="Dacks J.B."/>
            <person name="Foster P.G."/>
            <person name="Simillion C."/>
            <person name="Van de Peer Y."/>
            <person name="Miranda-Saavedra D."/>
            <person name="Barton G.J."/>
            <person name="Westrop G.D."/>
            <person name="Mueller S."/>
            <person name="Dessi D."/>
            <person name="Fiori P.L."/>
            <person name="Ren Q."/>
            <person name="Paulsen I."/>
            <person name="Zhang H."/>
            <person name="Bastida-Corcuera F.D."/>
            <person name="Simoes-Barbosa A."/>
            <person name="Brown M.T."/>
            <person name="Hayes R.D."/>
            <person name="Mukherjee M."/>
            <person name="Okumura C.Y."/>
            <person name="Schneider R."/>
            <person name="Smith A.J."/>
            <person name="Vanacova S."/>
            <person name="Villalvazo M."/>
            <person name="Haas B.J."/>
            <person name="Pertea M."/>
            <person name="Feldblyum T.V."/>
            <person name="Utterback T.R."/>
            <person name="Shu C.L."/>
            <person name="Osoegawa K."/>
            <person name="de Jong P.J."/>
            <person name="Hrdy I."/>
            <person name="Horvathova L."/>
            <person name="Zubacova Z."/>
            <person name="Dolezal P."/>
            <person name="Malik S.B."/>
            <person name="Logsdon J.M. Jr."/>
            <person name="Henze K."/>
            <person name="Gupta A."/>
            <person name="Wang C.C."/>
            <person name="Dunne R.L."/>
            <person name="Upcroft J.A."/>
            <person name="Upcroft P."/>
            <person name="White O."/>
            <person name="Salzberg S.L."/>
            <person name="Tang P."/>
            <person name="Chiu C.-H."/>
            <person name="Lee Y.-S."/>
            <person name="Embley T.M."/>
            <person name="Coombs G.H."/>
            <person name="Mottram J.C."/>
            <person name="Tachezy J."/>
            <person name="Fraser-Liggett C.M."/>
            <person name="Johnson P.J."/>
        </authorList>
    </citation>
    <scope>NUCLEOTIDE SEQUENCE [LARGE SCALE GENOMIC DNA]</scope>
    <source>
        <strain evidence="1">G3</strain>
    </source>
</reference>
<name>A2DHP7_TRIV3</name>
<dbReference type="InterPro" id="IPR027267">
    <property type="entry name" value="AH/BAR_dom_sf"/>
</dbReference>
<keyword evidence="2" id="KW-1185">Reference proteome</keyword>
<gene>
    <name evidence="1" type="ORF">TVAG_366030</name>
</gene>
<dbReference type="RefSeq" id="XP_001581081.1">
    <property type="nucleotide sequence ID" value="XM_001581031.1"/>
</dbReference>
<dbReference type="EMBL" id="DS113201">
    <property type="protein sequence ID" value="EAY20095.1"/>
    <property type="molecule type" value="Genomic_DNA"/>
</dbReference>
<evidence type="ECO:0000313" key="1">
    <source>
        <dbReference type="EMBL" id="EAY20095.1"/>
    </source>
</evidence>
<dbReference type="InParanoid" id="A2DHP7"/>
<evidence type="ECO:0008006" key="3">
    <source>
        <dbReference type="Google" id="ProtNLM"/>
    </source>
</evidence>
<protein>
    <recommendedName>
        <fullName evidence="3">Autophagy-related protein 17</fullName>
    </recommendedName>
</protein>
<accession>A2DHP7</accession>
<reference evidence="1" key="1">
    <citation type="submission" date="2006-10" db="EMBL/GenBank/DDBJ databases">
        <authorList>
            <person name="Amadeo P."/>
            <person name="Zhao Q."/>
            <person name="Wortman J."/>
            <person name="Fraser-Liggett C."/>
            <person name="Carlton J."/>
        </authorList>
    </citation>
    <scope>NUCLEOTIDE SEQUENCE</scope>
    <source>
        <strain evidence="1">G3</strain>
    </source>
</reference>
<evidence type="ECO:0000313" key="2">
    <source>
        <dbReference type="Proteomes" id="UP000001542"/>
    </source>
</evidence>
<dbReference type="Proteomes" id="UP000001542">
    <property type="component" value="Unassembled WGS sequence"/>
</dbReference>
<sequence length="364" mass="42711">MTEYLDYGSNIDVINGSIKVSIDIMNDVIKAISDICSHFAGVQDSVTKLLQNIPNLNKSKKFNIFKKNEDENKQKFKNPLKKLIELILQSLSDNRLILEMLSKIQNNYVEYYSSIKNKFEADGKEIEDTYKQYNFLYVSVANTCNSMQESYLKLCEQIEELHSRMGDNSTPELKEQYSNLKEEFAKLQHSLSEITITLNEETQRYNIEMEYLLSKWEQVHIEKETQIQQYILKLFKQIETIPVQLTTMANEMQLVIEEFQDNLDKDYLSTFISNLEEVELPKVFFTPHMFEFSVSDYTDYDRLYDTGFYDKVVKLLNDYQDAILLKTGDDCIVHCVNDNTTVITHKPSHRLFEIPTNYLDIPKP</sequence>
<proteinExistence type="predicted"/>
<dbReference type="KEGG" id="tva:5465629"/>
<dbReference type="VEuPathDB" id="TrichDB:TVAG_366030"/>